<dbReference type="InterPro" id="IPR018297">
    <property type="entry name" value="A/G_cyclase_CS"/>
</dbReference>
<keyword evidence="11" id="KW-1185">Reference proteome</keyword>
<dbReference type="EMBL" id="LSYV01000008">
    <property type="protein sequence ID" value="KXZ53242.1"/>
    <property type="molecule type" value="Genomic_DNA"/>
</dbReference>
<evidence type="ECO:0000256" key="6">
    <source>
        <dbReference type="ARBA" id="ARBA00023239"/>
    </source>
</evidence>
<feature type="region of interest" description="Disordered" evidence="8">
    <location>
        <begin position="32"/>
        <end position="65"/>
    </location>
</feature>
<dbReference type="PANTHER" id="PTHR11920:SF335">
    <property type="entry name" value="GUANYLATE CYCLASE"/>
    <property type="match status" value="1"/>
</dbReference>
<sequence>MPVPVPVDPVAFQPAALRQKETAIRNDVSGAVDGAEGASRGVGGLYHSTSGLPRGAGGSPGVHQRGAVRRQLNALKRPLSRSSTRTYLMTALPTSTLNVLGRVHSQRAVNGAGSSGEEEETGGHASSATGGVCSASGRLRGRTSVVSEGLAGCRSNSLQLSAAEPRLAVPRIFSFMRASKRMLELQQAAVTEGGGVTGTRTPPRRHASAGSSEGSNVGGAGMGSFPLSQRERPVLHSAMARMGRESASRSPTSLAQSGPSSEAALRTAAPLGRVRGQEDADHNPGVRMVSPREMTPVDMARRVGMAWHEVAATSFTDPVTGTRVVALVQNDVSEKVETEMQLTELMEIFPRHVLEYIAMQNISGVCASMGNQGRRQRRKSQFDLLKSHDCSQLAHHHEQITILFCDVKGFTAMCSSVEPAVVMSFLNCLYTQFDSLLYVHDVYKGDCYMVAGGLVRRGADGVAALLEPGEVDTEHARKVVNFAKAVLSVVKDMRMPNGQPLQVRVGIHSGPAMSGVVGTRMPRFCLFGDTINTASRCESTCPPGAIHVSTSVRDLVPEEPWVPTGGVMAAALEQGPGQGPGGQGVTRAASGDPPTSVRVMKLMGPPEPLPFEGLTVTNVTSINTSEAGGATGGTTGCIPSEALLPGMPAMVVREGGVYAADQGSSVRNLSYDYVM</sequence>
<proteinExistence type="inferred from homology"/>
<protein>
    <recommendedName>
        <fullName evidence="9">Guanylate cyclase domain-containing protein</fullName>
    </recommendedName>
</protein>
<evidence type="ECO:0000313" key="11">
    <source>
        <dbReference type="Proteomes" id="UP000075714"/>
    </source>
</evidence>
<dbReference type="Gene3D" id="3.30.70.1230">
    <property type="entry name" value="Nucleotide cyclase"/>
    <property type="match status" value="1"/>
</dbReference>
<evidence type="ECO:0000256" key="5">
    <source>
        <dbReference type="ARBA" id="ARBA00023136"/>
    </source>
</evidence>
<dbReference type="SUPFAM" id="SSF55073">
    <property type="entry name" value="Nucleotide cyclase"/>
    <property type="match status" value="1"/>
</dbReference>
<feature type="region of interest" description="Disordered" evidence="8">
    <location>
        <begin position="108"/>
        <end position="136"/>
    </location>
</feature>
<dbReference type="PANTHER" id="PTHR11920">
    <property type="entry name" value="GUANYLYL CYCLASE"/>
    <property type="match status" value="1"/>
</dbReference>
<dbReference type="InterPro" id="IPR050401">
    <property type="entry name" value="Cyclic_nucleotide_synthase"/>
</dbReference>
<name>A0A150GU32_GONPE</name>
<evidence type="ECO:0000259" key="9">
    <source>
        <dbReference type="PROSITE" id="PS50125"/>
    </source>
</evidence>
<feature type="region of interest" description="Disordered" evidence="8">
    <location>
        <begin position="191"/>
        <end position="227"/>
    </location>
</feature>
<keyword evidence="2" id="KW-0812">Transmembrane</keyword>
<dbReference type="AlphaFoldDB" id="A0A150GU32"/>
<dbReference type="Proteomes" id="UP000075714">
    <property type="component" value="Unassembled WGS sequence"/>
</dbReference>
<dbReference type="GO" id="GO:0001653">
    <property type="term" value="F:peptide receptor activity"/>
    <property type="evidence" value="ECO:0007669"/>
    <property type="project" value="TreeGrafter"/>
</dbReference>
<comment type="caution">
    <text evidence="10">The sequence shown here is derived from an EMBL/GenBank/DDBJ whole genome shotgun (WGS) entry which is preliminary data.</text>
</comment>
<keyword evidence="4" id="KW-1133">Transmembrane helix</keyword>
<dbReference type="GO" id="GO:0035556">
    <property type="term" value="P:intracellular signal transduction"/>
    <property type="evidence" value="ECO:0007669"/>
    <property type="project" value="InterPro"/>
</dbReference>
<feature type="domain" description="Guanylate cyclase" evidence="9">
    <location>
        <begin position="401"/>
        <end position="538"/>
    </location>
</feature>
<keyword evidence="6 7" id="KW-0456">Lyase</keyword>
<evidence type="ECO:0000256" key="8">
    <source>
        <dbReference type="SAM" id="MobiDB-lite"/>
    </source>
</evidence>
<evidence type="ECO:0000313" key="10">
    <source>
        <dbReference type="EMBL" id="KXZ53242.1"/>
    </source>
</evidence>
<gene>
    <name evidence="10" type="ORF">GPECTOR_7g1136</name>
</gene>
<dbReference type="InterPro" id="IPR029787">
    <property type="entry name" value="Nucleotide_cyclase"/>
</dbReference>
<dbReference type="CDD" id="cd07302">
    <property type="entry name" value="CHD"/>
    <property type="match status" value="1"/>
</dbReference>
<dbReference type="GO" id="GO:0000166">
    <property type="term" value="F:nucleotide binding"/>
    <property type="evidence" value="ECO:0007669"/>
    <property type="project" value="UniProtKB-KW"/>
</dbReference>
<evidence type="ECO:0000256" key="7">
    <source>
        <dbReference type="RuleBase" id="RU000405"/>
    </source>
</evidence>
<feature type="region of interest" description="Disordered" evidence="8">
    <location>
        <begin position="241"/>
        <end position="265"/>
    </location>
</feature>
<feature type="compositionally biased region" description="Polar residues" evidence="8">
    <location>
        <begin position="248"/>
        <end position="260"/>
    </location>
</feature>
<accession>A0A150GU32</accession>
<comment type="similarity">
    <text evidence="7">Belongs to the adenylyl cyclase class-4/guanylyl cyclase family.</text>
</comment>
<dbReference type="OrthoDB" id="549170at2759"/>
<evidence type="ECO:0000256" key="4">
    <source>
        <dbReference type="ARBA" id="ARBA00022989"/>
    </source>
</evidence>
<evidence type="ECO:0000256" key="3">
    <source>
        <dbReference type="ARBA" id="ARBA00022741"/>
    </source>
</evidence>
<dbReference type="GO" id="GO:0005886">
    <property type="term" value="C:plasma membrane"/>
    <property type="evidence" value="ECO:0007669"/>
    <property type="project" value="TreeGrafter"/>
</dbReference>
<dbReference type="Pfam" id="PF00211">
    <property type="entry name" value="Guanylate_cyc"/>
    <property type="match status" value="1"/>
</dbReference>
<dbReference type="SMART" id="SM00044">
    <property type="entry name" value="CYCc"/>
    <property type="match status" value="1"/>
</dbReference>
<dbReference type="GO" id="GO:0004016">
    <property type="term" value="F:adenylate cyclase activity"/>
    <property type="evidence" value="ECO:0007669"/>
    <property type="project" value="TreeGrafter"/>
</dbReference>
<feature type="region of interest" description="Disordered" evidence="8">
    <location>
        <begin position="271"/>
        <end position="290"/>
    </location>
</feature>
<dbReference type="PROSITE" id="PS00452">
    <property type="entry name" value="GUANYLATE_CYCLASE_1"/>
    <property type="match status" value="1"/>
</dbReference>
<dbReference type="InterPro" id="IPR001054">
    <property type="entry name" value="A/G_cyclase"/>
</dbReference>
<organism evidence="10 11">
    <name type="scientific">Gonium pectorale</name>
    <name type="common">Green alga</name>
    <dbReference type="NCBI Taxonomy" id="33097"/>
    <lineage>
        <taxon>Eukaryota</taxon>
        <taxon>Viridiplantae</taxon>
        <taxon>Chlorophyta</taxon>
        <taxon>core chlorophytes</taxon>
        <taxon>Chlorophyceae</taxon>
        <taxon>CS clade</taxon>
        <taxon>Chlamydomonadales</taxon>
        <taxon>Volvocaceae</taxon>
        <taxon>Gonium</taxon>
    </lineage>
</organism>
<reference evidence="11" key="1">
    <citation type="journal article" date="2016" name="Nat. Commun.">
        <title>The Gonium pectorale genome demonstrates co-option of cell cycle regulation during the evolution of multicellularity.</title>
        <authorList>
            <person name="Hanschen E.R."/>
            <person name="Marriage T.N."/>
            <person name="Ferris P.J."/>
            <person name="Hamaji T."/>
            <person name="Toyoda A."/>
            <person name="Fujiyama A."/>
            <person name="Neme R."/>
            <person name="Noguchi H."/>
            <person name="Minakuchi Y."/>
            <person name="Suzuki M."/>
            <person name="Kawai-Toyooka H."/>
            <person name="Smith D.R."/>
            <person name="Sparks H."/>
            <person name="Anderson J."/>
            <person name="Bakaric R."/>
            <person name="Luria V."/>
            <person name="Karger A."/>
            <person name="Kirschner M.W."/>
            <person name="Durand P.M."/>
            <person name="Michod R.E."/>
            <person name="Nozaki H."/>
            <person name="Olson B.J."/>
        </authorList>
    </citation>
    <scope>NUCLEOTIDE SEQUENCE [LARGE SCALE GENOMIC DNA]</scope>
    <source>
        <strain evidence="11">NIES-2863</strain>
    </source>
</reference>
<dbReference type="PROSITE" id="PS50125">
    <property type="entry name" value="GUANYLATE_CYCLASE_2"/>
    <property type="match status" value="1"/>
</dbReference>
<evidence type="ECO:0000256" key="1">
    <source>
        <dbReference type="ARBA" id="ARBA00004370"/>
    </source>
</evidence>
<evidence type="ECO:0000256" key="2">
    <source>
        <dbReference type="ARBA" id="ARBA00022692"/>
    </source>
</evidence>
<comment type="subcellular location">
    <subcellularLocation>
        <location evidence="1">Membrane</location>
    </subcellularLocation>
</comment>
<dbReference type="GO" id="GO:0007168">
    <property type="term" value="P:receptor guanylyl cyclase signaling pathway"/>
    <property type="evidence" value="ECO:0007669"/>
    <property type="project" value="TreeGrafter"/>
</dbReference>
<dbReference type="GO" id="GO:0004383">
    <property type="term" value="F:guanylate cyclase activity"/>
    <property type="evidence" value="ECO:0007669"/>
    <property type="project" value="TreeGrafter"/>
</dbReference>
<keyword evidence="3" id="KW-0547">Nucleotide-binding</keyword>
<feature type="compositionally biased region" description="Basic and acidic residues" evidence="8">
    <location>
        <begin position="275"/>
        <end position="284"/>
    </location>
</feature>
<keyword evidence="5" id="KW-0472">Membrane</keyword>